<evidence type="ECO:0000313" key="7">
    <source>
        <dbReference type="Proteomes" id="UP000317369"/>
    </source>
</evidence>
<dbReference type="SMART" id="SM00477">
    <property type="entry name" value="NUC"/>
    <property type="match status" value="1"/>
</dbReference>
<feature type="signal peptide" evidence="3">
    <location>
        <begin position="1"/>
        <end position="25"/>
    </location>
</feature>
<feature type="domain" description="DNA/RNA non-specific endonuclease/pyrophosphatase/phosphodiesterase" evidence="5">
    <location>
        <begin position="109"/>
        <end position="322"/>
    </location>
</feature>
<keyword evidence="2" id="KW-0479">Metal-binding</keyword>
<dbReference type="EMBL" id="CP036425">
    <property type="protein sequence ID" value="QDU34150.1"/>
    <property type="molecule type" value="Genomic_DNA"/>
</dbReference>
<feature type="active site" description="Proton acceptor" evidence="1">
    <location>
        <position position="181"/>
    </location>
</feature>
<feature type="binding site" evidence="2">
    <location>
        <position position="213"/>
    </location>
    <ligand>
        <name>Mg(2+)</name>
        <dbReference type="ChEBI" id="CHEBI:18420"/>
        <note>catalytic</note>
    </ligand>
</feature>
<dbReference type="InterPro" id="IPR020821">
    <property type="entry name" value="ENPP1-3/EXOG-like_nuc-like"/>
</dbReference>
<proteinExistence type="predicted"/>
<evidence type="ECO:0000259" key="5">
    <source>
        <dbReference type="SMART" id="SM00892"/>
    </source>
</evidence>
<dbReference type="GO" id="GO:0016787">
    <property type="term" value="F:hydrolase activity"/>
    <property type="evidence" value="ECO:0007669"/>
    <property type="project" value="UniProtKB-KW"/>
</dbReference>
<protein>
    <submittedName>
        <fullName evidence="6">Nuclease</fullName>
        <ecNumber evidence="6">3.1.30.2</ecNumber>
    </submittedName>
</protein>
<evidence type="ECO:0000259" key="4">
    <source>
        <dbReference type="SMART" id="SM00477"/>
    </source>
</evidence>
<sequence length="345" mass="39356" precursor="true">MKRSQKVWMCLVTIFIFTLSGCAFEGTNTRIDYERVSKNQDHRRASVSVEKLVEAPSLNQDRDGITEEVIKKQVDWGDGSFDQGLEYPHVVFGEPGYRGHLEGVTRVRKYHGFSVYYDGRALGSRWTGIKLTAEMVDRGGEISRKGWRFKKDSWLEKQGYQVSQHKDYNNEKGKRVWDRGHMVSFDDSRGWGEASARDSFYTSNVWPQLGVLNQRAWLRLEEVCTEYARDYGVVWVLTGPVFEGEGKTIGRAFLSGRKVWGPDGFYKVLVRGSKDGGIEVLAFYLPQKGSNVSGIDLQRYVVSIDEVEAMTGLDFLHEIEDSLEELIESERGVMWADIKGRGKGF</sequence>
<dbReference type="InterPro" id="IPR044925">
    <property type="entry name" value="His-Me_finger_sf"/>
</dbReference>
<dbReference type="PANTHER" id="PTHR13966">
    <property type="entry name" value="ENDONUCLEASE RELATED"/>
    <property type="match status" value="1"/>
</dbReference>
<organism evidence="6 7">
    <name type="scientific">Poriferisphaera corsica</name>
    <dbReference type="NCBI Taxonomy" id="2528020"/>
    <lineage>
        <taxon>Bacteria</taxon>
        <taxon>Pseudomonadati</taxon>
        <taxon>Planctomycetota</taxon>
        <taxon>Phycisphaerae</taxon>
        <taxon>Phycisphaerales</taxon>
        <taxon>Phycisphaeraceae</taxon>
        <taxon>Poriferisphaera</taxon>
    </lineage>
</organism>
<dbReference type="Proteomes" id="UP000317369">
    <property type="component" value="Chromosome"/>
</dbReference>
<accession>A0A517YV95</accession>
<dbReference type="PROSITE" id="PS51257">
    <property type="entry name" value="PROKAR_LIPOPROTEIN"/>
    <property type="match status" value="1"/>
</dbReference>
<dbReference type="GO" id="GO:0046872">
    <property type="term" value="F:metal ion binding"/>
    <property type="evidence" value="ECO:0007669"/>
    <property type="project" value="UniProtKB-KW"/>
</dbReference>
<dbReference type="GO" id="GO:0003676">
    <property type="term" value="F:nucleic acid binding"/>
    <property type="evidence" value="ECO:0007669"/>
    <property type="project" value="InterPro"/>
</dbReference>
<keyword evidence="7" id="KW-1185">Reference proteome</keyword>
<dbReference type="KEGG" id="pcor:KS4_22120"/>
<dbReference type="InterPro" id="IPR040255">
    <property type="entry name" value="Non-specific_endonuclease"/>
</dbReference>
<dbReference type="InterPro" id="IPR044929">
    <property type="entry name" value="DNA/RNA_non-sp_Endonuclease_sf"/>
</dbReference>
<dbReference type="EC" id="3.1.30.2" evidence="6"/>
<feature type="domain" description="ENPP1-3/EXOG-like endonuclease/phosphodiesterase" evidence="4">
    <location>
        <begin position="110"/>
        <end position="322"/>
    </location>
</feature>
<evidence type="ECO:0000313" key="6">
    <source>
        <dbReference type="EMBL" id="QDU34150.1"/>
    </source>
</evidence>
<dbReference type="InterPro" id="IPR001604">
    <property type="entry name" value="Endo_G_ENPP1-like_dom"/>
</dbReference>
<dbReference type="Pfam" id="PF01223">
    <property type="entry name" value="Endonuclease_NS"/>
    <property type="match status" value="1"/>
</dbReference>
<dbReference type="AlphaFoldDB" id="A0A517YV95"/>
<dbReference type="SMART" id="SM00892">
    <property type="entry name" value="Endonuclease_NS"/>
    <property type="match status" value="1"/>
</dbReference>
<dbReference type="SUPFAM" id="SSF54060">
    <property type="entry name" value="His-Me finger endonucleases"/>
    <property type="match status" value="1"/>
</dbReference>
<dbReference type="PANTHER" id="PTHR13966:SF5">
    <property type="entry name" value="ENDONUCLEASE G, MITOCHONDRIAL"/>
    <property type="match status" value="1"/>
</dbReference>
<keyword evidence="3" id="KW-0732">Signal</keyword>
<gene>
    <name evidence="6" type="primary">nucA</name>
    <name evidence="6" type="ORF">KS4_22120</name>
</gene>
<evidence type="ECO:0000256" key="1">
    <source>
        <dbReference type="PIRSR" id="PIRSR640255-1"/>
    </source>
</evidence>
<keyword evidence="6" id="KW-0378">Hydrolase</keyword>
<dbReference type="GO" id="GO:0004519">
    <property type="term" value="F:endonuclease activity"/>
    <property type="evidence" value="ECO:0007669"/>
    <property type="project" value="TreeGrafter"/>
</dbReference>
<feature type="chain" id="PRO_5021883417" evidence="3">
    <location>
        <begin position="26"/>
        <end position="345"/>
    </location>
</feature>
<reference evidence="6 7" key="1">
    <citation type="submission" date="2019-02" db="EMBL/GenBank/DDBJ databases">
        <title>Deep-cultivation of Planctomycetes and their phenomic and genomic characterization uncovers novel biology.</title>
        <authorList>
            <person name="Wiegand S."/>
            <person name="Jogler M."/>
            <person name="Boedeker C."/>
            <person name="Pinto D."/>
            <person name="Vollmers J."/>
            <person name="Rivas-Marin E."/>
            <person name="Kohn T."/>
            <person name="Peeters S.H."/>
            <person name="Heuer A."/>
            <person name="Rast P."/>
            <person name="Oberbeckmann S."/>
            <person name="Bunk B."/>
            <person name="Jeske O."/>
            <person name="Meyerdierks A."/>
            <person name="Storesund J.E."/>
            <person name="Kallscheuer N."/>
            <person name="Luecker S."/>
            <person name="Lage O.M."/>
            <person name="Pohl T."/>
            <person name="Merkel B.J."/>
            <person name="Hornburger P."/>
            <person name="Mueller R.-W."/>
            <person name="Bruemmer F."/>
            <person name="Labrenz M."/>
            <person name="Spormann A.M."/>
            <person name="Op den Camp H."/>
            <person name="Overmann J."/>
            <person name="Amann R."/>
            <person name="Jetten M.S.M."/>
            <person name="Mascher T."/>
            <person name="Medema M.H."/>
            <person name="Devos D.P."/>
            <person name="Kaster A.-K."/>
            <person name="Ovreas L."/>
            <person name="Rohde M."/>
            <person name="Galperin M.Y."/>
            <person name="Jogler C."/>
        </authorList>
    </citation>
    <scope>NUCLEOTIDE SEQUENCE [LARGE SCALE GENOMIC DNA]</scope>
    <source>
        <strain evidence="6 7">KS4</strain>
    </source>
</reference>
<dbReference type="Gene3D" id="3.40.570.10">
    <property type="entry name" value="Extracellular Endonuclease, subunit A"/>
    <property type="match status" value="1"/>
</dbReference>
<evidence type="ECO:0000256" key="3">
    <source>
        <dbReference type="SAM" id="SignalP"/>
    </source>
</evidence>
<evidence type="ECO:0000256" key="2">
    <source>
        <dbReference type="PIRSR" id="PIRSR640255-2"/>
    </source>
</evidence>
<dbReference type="OrthoDB" id="9801679at2"/>
<name>A0A517YV95_9BACT</name>